<evidence type="ECO:0000313" key="6">
    <source>
        <dbReference type="EMBL" id="MBB3899904.1"/>
    </source>
</evidence>
<dbReference type="RefSeq" id="WP_184386132.1">
    <property type="nucleotide sequence ID" value="NZ_JACIDJ010000007.1"/>
</dbReference>
<proteinExistence type="inferred from homology"/>
<evidence type="ECO:0000256" key="3">
    <source>
        <dbReference type="ARBA" id="ARBA00022970"/>
    </source>
</evidence>
<keyword evidence="2 4" id="KW-0732">Signal</keyword>
<dbReference type="InterPro" id="IPR051010">
    <property type="entry name" value="BCAA_transport"/>
</dbReference>
<evidence type="ECO:0000313" key="7">
    <source>
        <dbReference type="Proteomes" id="UP000553193"/>
    </source>
</evidence>
<feature type="signal peptide" evidence="4">
    <location>
        <begin position="1"/>
        <end position="21"/>
    </location>
</feature>
<dbReference type="InterPro" id="IPR028081">
    <property type="entry name" value="Leu-bd"/>
</dbReference>
<dbReference type="PANTHER" id="PTHR30483">
    <property type="entry name" value="LEUCINE-SPECIFIC-BINDING PROTEIN"/>
    <property type="match status" value="1"/>
</dbReference>
<evidence type="ECO:0000256" key="4">
    <source>
        <dbReference type="SAM" id="SignalP"/>
    </source>
</evidence>
<dbReference type="Gene3D" id="3.40.50.2300">
    <property type="match status" value="2"/>
</dbReference>
<evidence type="ECO:0000256" key="2">
    <source>
        <dbReference type="ARBA" id="ARBA00022729"/>
    </source>
</evidence>
<dbReference type="GO" id="GO:0006865">
    <property type="term" value="P:amino acid transport"/>
    <property type="evidence" value="ECO:0007669"/>
    <property type="project" value="UniProtKB-KW"/>
</dbReference>
<feature type="chain" id="PRO_5032498600" evidence="4">
    <location>
        <begin position="22"/>
        <end position="402"/>
    </location>
</feature>
<sequence length="402" mass="41472">MRRRLALAGLALLSAPLPLRAQTGAAQTGVAQNAGAQNGAEWRVGAVFPTSGHAALLGDEACRGLELAIEAQNATDAARQVRLLRAEANDPASAMAESRRLIQRERASVLFGSVAATMGLAALQAAEALDTPFVELAAPADTLAAGGGRRFVRAAPAAAAYGRMAAEALIHGLPGPLSLPVEALRVGILHETSPSPEALGAALETALREAGLLIAERVSHAPRTGEWAALVQRLRAASVNVLIHAASEGDAAAMLRALAEAGWRPRVVMGAGPAWGLLDLARAVEPALEGVYALDMPPIESAPGWAQGAAAFAQAYQRRWGSPPRSGLSFAAFSGARTVLAQGPDRAALGALDLPEGALANGWGWRLDERGQNSRARPVLLQWQAGRPVTVFPAMAAAAVPV</sequence>
<feature type="domain" description="Leucine-binding protein" evidence="5">
    <location>
        <begin position="42"/>
        <end position="340"/>
    </location>
</feature>
<evidence type="ECO:0000259" key="5">
    <source>
        <dbReference type="Pfam" id="PF13458"/>
    </source>
</evidence>
<protein>
    <submittedName>
        <fullName evidence="6">Branched-chain amino acid transport system substrate-binding protein</fullName>
    </submittedName>
</protein>
<dbReference type="AlphaFoldDB" id="A0A840AIC6"/>
<comment type="caution">
    <text evidence="6">The sequence shown here is derived from an EMBL/GenBank/DDBJ whole genome shotgun (WGS) entry which is preliminary data.</text>
</comment>
<comment type="similarity">
    <text evidence="1">Belongs to the leucine-binding protein family.</text>
</comment>
<keyword evidence="7" id="KW-1185">Reference proteome</keyword>
<evidence type="ECO:0000256" key="1">
    <source>
        <dbReference type="ARBA" id="ARBA00010062"/>
    </source>
</evidence>
<organism evidence="6 7">
    <name type="scientific">Roseococcus suduntuyensis</name>
    <dbReference type="NCBI Taxonomy" id="455361"/>
    <lineage>
        <taxon>Bacteria</taxon>
        <taxon>Pseudomonadati</taxon>
        <taxon>Pseudomonadota</taxon>
        <taxon>Alphaproteobacteria</taxon>
        <taxon>Acetobacterales</taxon>
        <taxon>Roseomonadaceae</taxon>
        <taxon>Roseococcus</taxon>
    </lineage>
</organism>
<dbReference type="InterPro" id="IPR028082">
    <property type="entry name" value="Peripla_BP_I"/>
</dbReference>
<keyword evidence="3" id="KW-0029">Amino-acid transport</keyword>
<name>A0A840AIC6_9PROT</name>
<accession>A0A840AIC6</accession>
<gene>
    <name evidence="6" type="ORF">GGQ83_003371</name>
</gene>
<dbReference type="SUPFAM" id="SSF53822">
    <property type="entry name" value="Periplasmic binding protein-like I"/>
    <property type="match status" value="1"/>
</dbReference>
<keyword evidence="3" id="KW-0813">Transport</keyword>
<dbReference type="Pfam" id="PF13458">
    <property type="entry name" value="Peripla_BP_6"/>
    <property type="match status" value="1"/>
</dbReference>
<dbReference type="PANTHER" id="PTHR30483:SF6">
    <property type="entry name" value="PERIPLASMIC BINDING PROTEIN OF ABC TRANSPORTER FOR NATURAL AMINO ACIDS"/>
    <property type="match status" value="1"/>
</dbReference>
<dbReference type="EMBL" id="JACIDJ010000007">
    <property type="protein sequence ID" value="MBB3899904.1"/>
    <property type="molecule type" value="Genomic_DNA"/>
</dbReference>
<dbReference type="Proteomes" id="UP000553193">
    <property type="component" value="Unassembled WGS sequence"/>
</dbReference>
<reference evidence="6 7" key="1">
    <citation type="submission" date="2020-08" db="EMBL/GenBank/DDBJ databases">
        <title>Genomic Encyclopedia of Type Strains, Phase IV (KMG-IV): sequencing the most valuable type-strain genomes for metagenomic binning, comparative biology and taxonomic classification.</title>
        <authorList>
            <person name="Goeker M."/>
        </authorList>
    </citation>
    <scope>NUCLEOTIDE SEQUENCE [LARGE SCALE GENOMIC DNA]</scope>
    <source>
        <strain evidence="6 7">DSM 19979</strain>
    </source>
</reference>